<evidence type="ECO:0000313" key="7">
    <source>
        <dbReference type="EMBL" id="OEF96498.1"/>
    </source>
</evidence>
<evidence type="ECO:0000256" key="4">
    <source>
        <dbReference type="ARBA" id="ARBA00022989"/>
    </source>
</evidence>
<dbReference type="GO" id="GO:0005886">
    <property type="term" value="C:plasma membrane"/>
    <property type="evidence" value="ECO:0007669"/>
    <property type="project" value="UniProtKB-SubCell"/>
</dbReference>
<sequence>MEESLILIAIGIVAGIVGSIAGIGGGIIIVPALIEIFNAPSQHAAGTSLVVIVAIAFASTMAYAKQQRIDYRSALLFITASAPGAFLGAYIGKQFSEEAFTTFFGILMILLFLFLSLDHKKQKSYGSPSIKRDFIDSVGKSHSYSFNRTISLIVAFCVGLISSLFGIGGGALMVPAMIMLFSFPIHIATATSMLIILVSAIVGSFTHMALGHVIWSYVLLLAPGAYIGGVLGARVAIKLRSNNLIYFLRLVILVVALRMIFI</sequence>
<gene>
    <name evidence="7" type="ORF">BHF68_07530</name>
</gene>
<protein>
    <recommendedName>
        <fullName evidence="6">Probable membrane transporter protein</fullName>
    </recommendedName>
</protein>
<comment type="subcellular location">
    <subcellularLocation>
        <location evidence="6">Cell membrane</location>
        <topology evidence="6">Multi-pass membrane protein</topology>
    </subcellularLocation>
    <subcellularLocation>
        <location evidence="1">Membrane</location>
        <topology evidence="1">Multi-pass membrane protein</topology>
    </subcellularLocation>
</comment>
<dbReference type="InterPro" id="IPR051598">
    <property type="entry name" value="TSUP/Inactive_protease-like"/>
</dbReference>
<keyword evidence="8" id="KW-1185">Reference proteome</keyword>
<proteinExistence type="inferred from homology"/>
<organism evidence="7 8">
    <name type="scientific">Desulfuribacillus alkaliarsenatis</name>
    <dbReference type="NCBI Taxonomy" id="766136"/>
    <lineage>
        <taxon>Bacteria</taxon>
        <taxon>Bacillati</taxon>
        <taxon>Bacillota</taxon>
        <taxon>Desulfuribacillia</taxon>
        <taxon>Desulfuribacillales</taxon>
        <taxon>Desulfuribacillaceae</taxon>
        <taxon>Desulfuribacillus</taxon>
    </lineage>
</organism>
<reference evidence="7 8" key="1">
    <citation type="submission" date="2016-09" db="EMBL/GenBank/DDBJ databases">
        <title>Draft genome sequence for the type strain of Desulfuribacillus alkaliarsenatis AHT28, an obligately anaerobic, sulfidogenic bacterium isolated from Russian soda lake sediments.</title>
        <authorList>
            <person name="Abin C.A."/>
            <person name="Hollibaugh J.T."/>
        </authorList>
    </citation>
    <scope>NUCLEOTIDE SEQUENCE [LARGE SCALE GENOMIC DNA]</scope>
    <source>
        <strain evidence="7 8">AHT28</strain>
    </source>
</reference>
<dbReference type="RefSeq" id="WP_069643507.1">
    <property type="nucleotide sequence ID" value="NZ_MIJE01000031.1"/>
</dbReference>
<feature type="transmembrane region" description="Helical" evidence="6">
    <location>
        <begin position="150"/>
        <end position="172"/>
    </location>
</feature>
<feature type="transmembrane region" description="Helical" evidence="6">
    <location>
        <begin position="44"/>
        <end position="63"/>
    </location>
</feature>
<dbReference type="PANTHER" id="PTHR43701">
    <property type="entry name" value="MEMBRANE TRANSPORTER PROTEIN MJ0441-RELATED"/>
    <property type="match status" value="1"/>
</dbReference>
<dbReference type="Proteomes" id="UP000094296">
    <property type="component" value="Unassembled WGS sequence"/>
</dbReference>
<dbReference type="EMBL" id="MIJE01000031">
    <property type="protein sequence ID" value="OEF96498.1"/>
    <property type="molecule type" value="Genomic_DNA"/>
</dbReference>
<evidence type="ECO:0000256" key="2">
    <source>
        <dbReference type="ARBA" id="ARBA00009142"/>
    </source>
</evidence>
<comment type="similarity">
    <text evidence="2 6">Belongs to the 4-toluene sulfonate uptake permease (TSUP) (TC 2.A.102) family.</text>
</comment>
<dbReference type="Pfam" id="PF01925">
    <property type="entry name" value="TauE"/>
    <property type="match status" value="1"/>
</dbReference>
<keyword evidence="3 6" id="KW-0812">Transmembrane</keyword>
<evidence type="ECO:0000313" key="8">
    <source>
        <dbReference type="Proteomes" id="UP000094296"/>
    </source>
</evidence>
<evidence type="ECO:0000256" key="5">
    <source>
        <dbReference type="ARBA" id="ARBA00023136"/>
    </source>
</evidence>
<keyword evidence="4 6" id="KW-1133">Transmembrane helix</keyword>
<accession>A0A1E5G0Q9</accession>
<dbReference type="OrthoDB" id="9780109at2"/>
<dbReference type="InterPro" id="IPR002781">
    <property type="entry name" value="TM_pro_TauE-like"/>
</dbReference>
<dbReference type="AlphaFoldDB" id="A0A1E5G0Q9"/>
<feature type="transmembrane region" description="Helical" evidence="6">
    <location>
        <begin position="178"/>
        <end position="202"/>
    </location>
</feature>
<keyword evidence="6" id="KW-1003">Cell membrane</keyword>
<keyword evidence="5 6" id="KW-0472">Membrane</keyword>
<feature type="transmembrane region" description="Helical" evidence="6">
    <location>
        <begin position="99"/>
        <end position="117"/>
    </location>
</feature>
<comment type="caution">
    <text evidence="7">The sequence shown here is derived from an EMBL/GenBank/DDBJ whole genome shotgun (WGS) entry which is preliminary data.</text>
</comment>
<evidence type="ECO:0000256" key="1">
    <source>
        <dbReference type="ARBA" id="ARBA00004141"/>
    </source>
</evidence>
<feature type="transmembrane region" description="Helical" evidence="6">
    <location>
        <begin position="75"/>
        <end position="93"/>
    </location>
</feature>
<feature type="transmembrane region" description="Helical" evidence="6">
    <location>
        <begin position="7"/>
        <end position="32"/>
    </location>
</feature>
<dbReference type="PANTHER" id="PTHR43701:SF2">
    <property type="entry name" value="MEMBRANE TRANSPORTER PROTEIN YJNA-RELATED"/>
    <property type="match status" value="1"/>
</dbReference>
<evidence type="ECO:0000256" key="3">
    <source>
        <dbReference type="ARBA" id="ARBA00022692"/>
    </source>
</evidence>
<feature type="transmembrane region" description="Helical" evidence="6">
    <location>
        <begin position="214"/>
        <end position="237"/>
    </location>
</feature>
<evidence type="ECO:0000256" key="6">
    <source>
        <dbReference type="RuleBase" id="RU363041"/>
    </source>
</evidence>
<feature type="transmembrane region" description="Helical" evidence="6">
    <location>
        <begin position="243"/>
        <end position="261"/>
    </location>
</feature>
<name>A0A1E5G0Q9_9FIRM</name>